<comment type="caution">
    <text evidence="1">The sequence shown here is derived from an EMBL/GenBank/DDBJ whole genome shotgun (WGS) entry which is preliminary data.</text>
</comment>
<sequence length="43" mass="4701">MLRAYSFCEVTDRVRQAVWGESGSGTFSGTDKSLGGVIGIFEW</sequence>
<proteinExistence type="predicted"/>
<reference evidence="1 2" key="1">
    <citation type="journal article" date="2014" name="Emerg. Infect. Dis.">
        <title>High-level Relatedness among Mycobacterium abscessus subsp. massiliense Strains from Widely Separated Outbreaks.</title>
        <authorList>
            <person name="Tettelin H."/>
            <person name="Davidson R.M."/>
            <person name="Agrawal S."/>
            <person name="Aitken M.L."/>
            <person name="Shallom S."/>
            <person name="Hasan N.A."/>
            <person name="Strong M."/>
            <person name="Nogueira de Moura V.C."/>
            <person name="De Groote M.A."/>
            <person name="Duarte R.S."/>
            <person name="Hine E."/>
            <person name="Parankush S."/>
            <person name="Su Q."/>
            <person name="Daugherty S.C."/>
            <person name="Fraser C.M."/>
            <person name="Brown-Elliott B.A."/>
            <person name="Wallace R.J.Jr."/>
            <person name="Holland S.M."/>
            <person name="Sampaio E.P."/>
            <person name="Olivier K.N."/>
            <person name="Jackson M."/>
            <person name="Zelazny A.M."/>
        </authorList>
    </citation>
    <scope>NUCLEOTIDE SEQUENCE [LARGE SCALE GENOMIC DNA]</scope>
    <source>
        <strain evidence="1 2">MAB_091912_2446</strain>
    </source>
</reference>
<dbReference type="AlphaFoldDB" id="A0A829M5X8"/>
<protein>
    <submittedName>
        <fullName evidence="1">Uncharacterized protein</fullName>
    </submittedName>
</protein>
<organism evidence="1 2">
    <name type="scientific">Mycobacteroides abscessus MAB_091912_2446</name>
    <dbReference type="NCBI Taxonomy" id="1335414"/>
    <lineage>
        <taxon>Bacteria</taxon>
        <taxon>Bacillati</taxon>
        <taxon>Actinomycetota</taxon>
        <taxon>Actinomycetes</taxon>
        <taxon>Mycobacteriales</taxon>
        <taxon>Mycobacteriaceae</taxon>
        <taxon>Mycobacteroides</taxon>
        <taxon>Mycobacteroides abscessus</taxon>
    </lineage>
</organism>
<name>A0A829M5X8_9MYCO</name>
<evidence type="ECO:0000313" key="1">
    <source>
        <dbReference type="EMBL" id="ESV61594.1"/>
    </source>
</evidence>
<evidence type="ECO:0000313" key="2">
    <source>
        <dbReference type="Proteomes" id="UP000018502"/>
    </source>
</evidence>
<dbReference type="EMBL" id="AYTF01000002">
    <property type="protein sequence ID" value="ESV61594.1"/>
    <property type="molecule type" value="Genomic_DNA"/>
</dbReference>
<gene>
    <name evidence="1" type="ORF">L833_3989</name>
</gene>
<dbReference type="Proteomes" id="UP000018502">
    <property type="component" value="Unassembled WGS sequence"/>
</dbReference>
<accession>A0A829M5X8</accession>